<keyword evidence="18" id="KW-1185">Reference proteome</keyword>
<evidence type="ECO:0000256" key="5">
    <source>
        <dbReference type="ARBA" id="ARBA00011738"/>
    </source>
</evidence>
<evidence type="ECO:0000256" key="6">
    <source>
        <dbReference type="ARBA" id="ARBA00012102"/>
    </source>
</evidence>
<keyword evidence="13 16" id="KW-0173">Coenzyme A biosynthesis</keyword>
<evidence type="ECO:0000256" key="8">
    <source>
        <dbReference type="ARBA" id="ARBA00022679"/>
    </source>
</evidence>
<dbReference type="CDD" id="cd24015">
    <property type="entry name" value="ASKHA_NBD_PanK-III"/>
    <property type="match status" value="1"/>
</dbReference>
<proteinExistence type="inferred from homology"/>
<gene>
    <name evidence="16 17" type="primary">coaX</name>
    <name evidence="17" type="ORF">THMIRHAM_20090</name>
</gene>
<comment type="cofactor">
    <cofactor evidence="16">
        <name>NH4(+)</name>
        <dbReference type="ChEBI" id="CHEBI:28938"/>
    </cofactor>
    <cofactor evidence="16">
        <name>K(+)</name>
        <dbReference type="ChEBI" id="CHEBI:29103"/>
    </cofactor>
    <text evidence="16">A monovalent cation. Ammonium or potassium.</text>
</comment>
<dbReference type="EC" id="2.7.1.33" evidence="6 16"/>
<evidence type="ECO:0000313" key="17">
    <source>
        <dbReference type="EMBL" id="BCN94224.1"/>
    </source>
</evidence>
<evidence type="ECO:0000256" key="16">
    <source>
        <dbReference type="HAMAP-Rule" id="MF_01274"/>
    </source>
</evidence>
<dbReference type="GO" id="GO:0016301">
    <property type="term" value="F:kinase activity"/>
    <property type="evidence" value="ECO:0007669"/>
    <property type="project" value="UniProtKB-KW"/>
</dbReference>
<evidence type="ECO:0000256" key="15">
    <source>
        <dbReference type="ARBA" id="ARBA00040883"/>
    </source>
</evidence>
<accession>A0ABN6D016</accession>
<keyword evidence="7 16" id="KW-0963">Cytoplasm</keyword>
<keyword evidence="16" id="KW-0479">Metal-binding</keyword>
<evidence type="ECO:0000256" key="4">
    <source>
        <dbReference type="ARBA" id="ARBA00005225"/>
    </source>
</evidence>
<feature type="binding site" evidence="16">
    <location>
        <begin position="100"/>
        <end position="103"/>
    </location>
    <ligand>
        <name>substrate</name>
    </ligand>
</feature>
<evidence type="ECO:0000256" key="10">
    <source>
        <dbReference type="ARBA" id="ARBA00022777"/>
    </source>
</evidence>
<feature type="binding site" evidence="16">
    <location>
        <position position="122"/>
    </location>
    <ligand>
        <name>K(+)</name>
        <dbReference type="ChEBI" id="CHEBI:29103"/>
    </ligand>
</feature>
<feature type="active site" description="Proton acceptor" evidence="16">
    <location>
        <position position="102"/>
    </location>
</feature>
<evidence type="ECO:0000256" key="12">
    <source>
        <dbReference type="ARBA" id="ARBA00022958"/>
    </source>
</evidence>
<comment type="similarity">
    <text evidence="14 16">Belongs to the type III pantothenate kinase family.</text>
</comment>
<dbReference type="Pfam" id="PF03309">
    <property type="entry name" value="Pan_kinase"/>
    <property type="match status" value="1"/>
</dbReference>
<comment type="function">
    <text evidence="16">Catalyzes the phosphorylation of pantothenate (Pan), the first step in CoA biosynthesis.</text>
</comment>
<evidence type="ECO:0000256" key="14">
    <source>
        <dbReference type="ARBA" id="ARBA00038036"/>
    </source>
</evidence>
<dbReference type="NCBIfam" id="TIGR00671">
    <property type="entry name" value="baf"/>
    <property type="match status" value="1"/>
</dbReference>
<evidence type="ECO:0000256" key="2">
    <source>
        <dbReference type="ARBA" id="ARBA00001958"/>
    </source>
</evidence>
<dbReference type="Gene3D" id="3.30.420.40">
    <property type="match status" value="2"/>
</dbReference>
<evidence type="ECO:0000256" key="1">
    <source>
        <dbReference type="ARBA" id="ARBA00001206"/>
    </source>
</evidence>
<evidence type="ECO:0000256" key="7">
    <source>
        <dbReference type="ARBA" id="ARBA00022490"/>
    </source>
</evidence>
<keyword evidence="10 16" id="KW-0418">Kinase</keyword>
<dbReference type="Proteomes" id="UP001054820">
    <property type="component" value="Chromosome"/>
</dbReference>
<keyword evidence="11 16" id="KW-0067">ATP-binding</keyword>
<evidence type="ECO:0000256" key="13">
    <source>
        <dbReference type="ARBA" id="ARBA00022993"/>
    </source>
</evidence>
<dbReference type="EMBL" id="AP024202">
    <property type="protein sequence ID" value="BCN94224.1"/>
    <property type="molecule type" value="Genomic_DNA"/>
</dbReference>
<keyword evidence="9 16" id="KW-0547">Nucleotide-binding</keyword>
<organism evidence="17 18">
    <name type="scientific">Thiomicrorhabdus immobilis</name>
    <dbReference type="NCBI Taxonomy" id="2791037"/>
    <lineage>
        <taxon>Bacteria</taxon>
        <taxon>Pseudomonadati</taxon>
        <taxon>Pseudomonadota</taxon>
        <taxon>Gammaproteobacteria</taxon>
        <taxon>Thiotrichales</taxon>
        <taxon>Piscirickettsiaceae</taxon>
        <taxon>Thiomicrorhabdus</taxon>
    </lineage>
</organism>
<dbReference type="PANTHER" id="PTHR34265">
    <property type="entry name" value="TYPE III PANTOTHENATE KINASE"/>
    <property type="match status" value="1"/>
</dbReference>
<evidence type="ECO:0000256" key="11">
    <source>
        <dbReference type="ARBA" id="ARBA00022840"/>
    </source>
</evidence>
<comment type="subcellular location">
    <subcellularLocation>
        <location evidence="3 16">Cytoplasm</location>
    </subcellularLocation>
</comment>
<dbReference type="SUPFAM" id="SSF53067">
    <property type="entry name" value="Actin-like ATPase domain"/>
    <property type="match status" value="2"/>
</dbReference>
<dbReference type="RefSeq" id="WP_237261694.1">
    <property type="nucleotide sequence ID" value="NZ_AP024202.1"/>
</dbReference>
<dbReference type="InterPro" id="IPR004619">
    <property type="entry name" value="Type_III_PanK"/>
</dbReference>
<comment type="pathway">
    <text evidence="4 16">Cofactor biosynthesis; coenzyme A biosynthesis; CoA from (R)-pantothenate: step 1/5.</text>
</comment>
<feature type="binding site" evidence="16">
    <location>
        <begin position="7"/>
        <end position="14"/>
    </location>
    <ligand>
        <name>ATP</name>
        <dbReference type="ChEBI" id="CHEBI:30616"/>
    </ligand>
</feature>
<sequence>MNKLFLDIGNSFVKWSSVIDGQYETYEAIRLIDILDDGFTDFEIDGYPDEVYISSVADAKKVDALKQLIQSEWQIFPIQLFSQKSCCGLTSGYEDFHLLGADRWFAMQGAIGVYKEPTIVIDAGTALTVDAVINGKHLGGFIVPGIHTMRRSLSLDTANLQDYSSSQVANADIQIPDADQLLANDTSSAILGGTLYMTVAFINRIIQDLNTQVGTQFKVVMTGGESLELCPLLDFPYDYIPDLVLQGMVNVVESVKKS</sequence>
<evidence type="ECO:0000313" key="18">
    <source>
        <dbReference type="Proteomes" id="UP001054820"/>
    </source>
</evidence>
<dbReference type="PANTHER" id="PTHR34265:SF1">
    <property type="entry name" value="TYPE III PANTOTHENATE KINASE"/>
    <property type="match status" value="1"/>
</dbReference>
<keyword evidence="12 16" id="KW-0630">Potassium</keyword>
<comment type="cofactor">
    <cofactor evidence="2">
        <name>K(+)</name>
        <dbReference type="ChEBI" id="CHEBI:29103"/>
    </cofactor>
</comment>
<comment type="subunit">
    <text evidence="5 16">Homodimer.</text>
</comment>
<dbReference type="HAMAP" id="MF_01274">
    <property type="entry name" value="Pantothen_kinase_3"/>
    <property type="match status" value="1"/>
</dbReference>
<feature type="binding site" evidence="16">
    <location>
        <position position="125"/>
    </location>
    <ligand>
        <name>ATP</name>
        <dbReference type="ChEBI" id="CHEBI:30616"/>
    </ligand>
</feature>
<feature type="binding site" evidence="16">
    <location>
        <position position="93"/>
    </location>
    <ligand>
        <name>substrate</name>
    </ligand>
</feature>
<name>A0ABN6D016_9GAMM</name>
<keyword evidence="8 16" id="KW-0808">Transferase</keyword>
<evidence type="ECO:0000256" key="3">
    <source>
        <dbReference type="ARBA" id="ARBA00004496"/>
    </source>
</evidence>
<evidence type="ECO:0000256" key="9">
    <source>
        <dbReference type="ARBA" id="ARBA00022741"/>
    </source>
</evidence>
<feature type="binding site" evidence="16">
    <location>
        <position position="186"/>
    </location>
    <ligand>
        <name>substrate</name>
    </ligand>
</feature>
<reference evidence="17" key="1">
    <citation type="journal article" date="2022" name="Arch. Microbiol.">
        <title>Thiomicrorhabdus immobilis sp. nov., a mesophilic sulfur-oxidizing bacterium isolated from sediment of a brackish lake in northern Japan.</title>
        <authorList>
            <person name="Kojima H."/>
            <person name="Mochizuki J."/>
            <person name="Kanda M."/>
            <person name="Watanabe T."/>
            <person name="Fukui M."/>
        </authorList>
    </citation>
    <scope>NUCLEOTIDE SEQUENCE</scope>
    <source>
        <strain evidence="17">Am19</strain>
    </source>
</reference>
<dbReference type="InterPro" id="IPR043129">
    <property type="entry name" value="ATPase_NBD"/>
</dbReference>
<comment type="catalytic activity">
    <reaction evidence="1 16">
        <text>(R)-pantothenate + ATP = (R)-4'-phosphopantothenate + ADP + H(+)</text>
        <dbReference type="Rhea" id="RHEA:16373"/>
        <dbReference type="ChEBI" id="CHEBI:10986"/>
        <dbReference type="ChEBI" id="CHEBI:15378"/>
        <dbReference type="ChEBI" id="CHEBI:29032"/>
        <dbReference type="ChEBI" id="CHEBI:30616"/>
        <dbReference type="ChEBI" id="CHEBI:456216"/>
        <dbReference type="EC" id="2.7.1.33"/>
    </reaction>
</comment>
<protein>
    <recommendedName>
        <fullName evidence="15 16">Type III pantothenate kinase</fullName>
        <ecNumber evidence="6 16">2.7.1.33</ecNumber>
    </recommendedName>
    <alternativeName>
        <fullName evidence="16">PanK-III</fullName>
    </alternativeName>
    <alternativeName>
        <fullName evidence="16">Pantothenic acid kinase</fullName>
    </alternativeName>
</protein>